<accession>A0A8S1J7G8</accession>
<dbReference type="EMBL" id="CAJHUC010002331">
    <property type="protein sequence ID" value="CAD7703624.1"/>
    <property type="molecule type" value="Genomic_DNA"/>
</dbReference>
<gene>
    <name evidence="1" type="ORF">OSTQU699_LOCUS8981</name>
</gene>
<organism evidence="1 2">
    <name type="scientific">Ostreobium quekettii</name>
    <dbReference type="NCBI Taxonomy" id="121088"/>
    <lineage>
        <taxon>Eukaryota</taxon>
        <taxon>Viridiplantae</taxon>
        <taxon>Chlorophyta</taxon>
        <taxon>core chlorophytes</taxon>
        <taxon>Ulvophyceae</taxon>
        <taxon>TCBD clade</taxon>
        <taxon>Bryopsidales</taxon>
        <taxon>Ostreobineae</taxon>
        <taxon>Ostreobiaceae</taxon>
        <taxon>Ostreobium</taxon>
    </lineage>
</organism>
<dbReference type="Proteomes" id="UP000708148">
    <property type="component" value="Unassembled WGS sequence"/>
</dbReference>
<keyword evidence="2" id="KW-1185">Reference proteome</keyword>
<sequence>MCVAYGLPNDMVQDMIRCLHLNICKTKTVGNVKAVNQVFQITSIVEKCNDISVRLPKTHYSTRMCNKTDFKFAALCIWNLQLHTCVQTPHACHVIIFNCIKLESSEASGKAKHRTVYAVRNGKDRSVVGDGIYHLSAMQTV</sequence>
<comment type="caution">
    <text evidence="1">The sequence shown here is derived from an EMBL/GenBank/DDBJ whole genome shotgun (WGS) entry which is preliminary data.</text>
</comment>
<dbReference type="AlphaFoldDB" id="A0A8S1J7G8"/>
<evidence type="ECO:0000313" key="1">
    <source>
        <dbReference type="EMBL" id="CAD7703624.1"/>
    </source>
</evidence>
<protein>
    <submittedName>
        <fullName evidence="1">Uncharacterized protein</fullName>
    </submittedName>
</protein>
<proteinExistence type="predicted"/>
<evidence type="ECO:0000313" key="2">
    <source>
        <dbReference type="Proteomes" id="UP000708148"/>
    </source>
</evidence>
<name>A0A8S1J7G8_9CHLO</name>
<reference evidence="1" key="1">
    <citation type="submission" date="2020-12" db="EMBL/GenBank/DDBJ databases">
        <authorList>
            <person name="Iha C."/>
        </authorList>
    </citation>
    <scope>NUCLEOTIDE SEQUENCE</scope>
</reference>